<reference evidence="1" key="2">
    <citation type="submission" date="2019-07" db="EMBL/GenBank/DDBJ databases">
        <authorList>
            <person name="Yang Y."/>
            <person name="Bocs S."/>
            <person name="Baudouin L."/>
        </authorList>
    </citation>
    <scope>NUCLEOTIDE SEQUENCE</scope>
    <source>
        <tissue evidence="1">Spear leaf of Hainan Tall coconut</tissue>
    </source>
</reference>
<dbReference type="AlphaFoldDB" id="A0A8K0MX55"/>
<dbReference type="Proteomes" id="UP000797356">
    <property type="component" value="Chromosome 2"/>
</dbReference>
<proteinExistence type="predicted"/>
<sequence length="81" mass="9386">MGNPSQVAIEATSYFQLFVEHMEWLGKNKMSLEKALQFVKDCQKMVEEKSTKEEKLILGLKKKLQEKLNEISEKNKALLDV</sequence>
<reference evidence="1" key="1">
    <citation type="journal article" date="2017" name="Gigascience">
        <title>The genome draft of coconut (Cocos nucifera).</title>
        <authorList>
            <person name="Xiao Y."/>
            <person name="Xu P."/>
            <person name="Fan H."/>
            <person name="Baudouin L."/>
            <person name="Xia W."/>
            <person name="Bocs S."/>
            <person name="Xu J."/>
            <person name="Li Q."/>
            <person name="Guo A."/>
            <person name="Zhou L."/>
            <person name="Li J."/>
            <person name="Wu Y."/>
            <person name="Ma Z."/>
            <person name="Armero A."/>
            <person name="Issali A.E."/>
            <person name="Liu N."/>
            <person name="Peng M."/>
            <person name="Yang Y."/>
        </authorList>
    </citation>
    <scope>NUCLEOTIDE SEQUENCE</scope>
    <source>
        <tissue evidence="1">Spear leaf of Hainan Tall coconut</tissue>
    </source>
</reference>
<accession>A0A8K0MX55</accession>
<protein>
    <submittedName>
        <fullName evidence="1">Uncharacterized protein</fullName>
    </submittedName>
</protein>
<evidence type="ECO:0000313" key="1">
    <source>
        <dbReference type="EMBL" id="KAG1330844.1"/>
    </source>
</evidence>
<gene>
    <name evidence="1" type="ORF">COCNU_02G008120</name>
</gene>
<evidence type="ECO:0000313" key="2">
    <source>
        <dbReference type="Proteomes" id="UP000797356"/>
    </source>
</evidence>
<name>A0A8K0MX55_COCNU</name>
<dbReference type="EMBL" id="CM017873">
    <property type="protein sequence ID" value="KAG1330844.1"/>
    <property type="molecule type" value="Genomic_DNA"/>
</dbReference>
<keyword evidence="2" id="KW-1185">Reference proteome</keyword>
<comment type="caution">
    <text evidence="1">The sequence shown here is derived from an EMBL/GenBank/DDBJ whole genome shotgun (WGS) entry which is preliminary data.</text>
</comment>
<organism evidence="1 2">
    <name type="scientific">Cocos nucifera</name>
    <name type="common">Coconut palm</name>
    <dbReference type="NCBI Taxonomy" id="13894"/>
    <lineage>
        <taxon>Eukaryota</taxon>
        <taxon>Viridiplantae</taxon>
        <taxon>Streptophyta</taxon>
        <taxon>Embryophyta</taxon>
        <taxon>Tracheophyta</taxon>
        <taxon>Spermatophyta</taxon>
        <taxon>Magnoliopsida</taxon>
        <taxon>Liliopsida</taxon>
        <taxon>Arecaceae</taxon>
        <taxon>Arecoideae</taxon>
        <taxon>Cocoseae</taxon>
        <taxon>Attaleinae</taxon>
        <taxon>Cocos</taxon>
    </lineage>
</organism>